<evidence type="ECO:0000313" key="3">
    <source>
        <dbReference type="Proteomes" id="UP000321306"/>
    </source>
</evidence>
<keyword evidence="1" id="KW-0812">Transmembrane</keyword>
<protein>
    <submittedName>
        <fullName evidence="2">Uncharacterized protein</fullName>
    </submittedName>
</protein>
<organism evidence="2 3">
    <name type="scientific">Deinococcus cellulosilyticus (strain DSM 18568 / NBRC 106333 / KACC 11606 / 5516J-15)</name>
    <dbReference type="NCBI Taxonomy" id="1223518"/>
    <lineage>
        <taxon>Bacteria</taxon>
        <taxon>Thermotogati</taxon>
        <taxon>Deinococcota</taxon>
        <taxon>Deinococci</taxon>
        <taxon>Deinococcales</taxon>
        <taxon>Deinococcaceae</taxon>
        <taxon>Deinococcus</taxon>
    </lineage>
</organism>
<keyword evidence="3" id="KW-1185">Reference proteome</keyword>
<keyword evidence="1" id="KW-1133">Transmembrane helix</keyword>
<comment type="caution">
    <text evidence="2">The sequence shown here is derived from an EMBL/GenBank/DDBJ whole genome shotgun (WGS) entry which is preliminary data.</text>
</comment>
<dbReference type="RefSeq" id="WP_246130727.1">
    <property type="nucleotide sequence ID" value="NZ_BJXB01000017.1"/>
</dbReference>
<dbReference type="EMBL" id="BJXB01000017">
    <property type="protein sequence ID" value="GEM48032.1"/>
    <property type="molecule type" value="Genomic_DNA"/>
</dbReference>
<evidence type="ECO:0000313" key="2">
    <source>
        <dbReference type="EMBL" id="GEM48032.1"/>
    </source>
</evidence>
<dbReference type="AlphaFoldDB" id="A0A511N5A2"/>
<name>A0A511N5A2_DEIC1</name>
<dbReference type="Proteomes" id="UP000321306">
    <property type="component" value="Unassembled WGS sequence"/>
</dbReference>
<gene>
    <name evidence="2" type="ORF">DC3_36670</name>
</gene>
<reference evidence="2 3" key="1">
    <citation type="submission" date="2019-07" db="EMBL/GenBank/DDBJ databases">
        <title>Whole genome shotgun sequence of Deinococcus cellulosilyticus NBRC 106333.</title>
        <authorList>
            <person name="Hosoyama A."/>
            <person name="Uohara A."/>
            <person name="Ohji S."/>
            <person name="Ichikawa N."/>
        </authorList>
    </citation>
    <scope>NUCLEOTIDE SEQUENCE [LARGE SCALE GENOMIC DNA]</scope>
    <source>
        <strain evidence="2 3">NBRC 106333</strain>
    </source>
</reference>
<evidence type="ECO:0000256" key="1">
    <source>
        <dbReference type="SAM" id="Phobius"/>
    </source>
</evidence>
<keyword evidence="1" id="KW-0472">Membrane</keyword>
<sequence>MARRLFEQQAVSRQPSAKNSSLWGLVLTGFAVVIGTAFALPQYRLQAIKQFHYKGSTLKKSTMACTFCHVQDSGGAPWNPFGENLRKTFRENPDRSVAEALYLVLEQDLDSDGDGYSDVLEVYAHTFPGNAENKPEKSVDALKTAFEKAGGLEQYAPVAASK</sequence>
<accession>A0A511N5A2</accession>
<proteinExistence type="predicted"/>
<feature type="transmembrane region" description="Helical" evidence="1">
    <location>
        <begin position="20"/>
        <end position="40"/>
    </location>
</feature>